<dbReference type="AlphaFoldDB" id="A0AAD4PVN8"/>
<feature type="compositionally biased region" description="Polar residues" evidence="1">
    <location>
        <begin position="193"/>
        <end position="205"/>
    </location>
</feature>
<dbReference type="InterPro" id="IPR040347">
    <property type="entry name" value="YBP1/2"/>
</dbReference>
<dbReference type="RefSeq" id="XP_046071661.1">
    <property type="nucleotide sequence ID" value="XM_046211427.1"/>
</dbReference>
<name>A0AAD4PVN8_9EURO</name>
<keyword evidence="3" id="KW-1185">Reference proteome</keyword>
<evidence type="ECO:0000313" key="3">
    <source>
        <dbReference type="Proteomes" id="UP001201262"/>
    </source>
</evidence>
<dbReference type="Pfam" id="PF08568">
    <property type="entry name" value="Kinetochor_Ybp2"/>
    <property type="match status" value="1"/>
</dbReference>
<gene>
    <name evidence="2" type="ORF">BGW36DRAFT_298383</name>
</gene>
<dbReference type="PANTHER" id="PTHR28020:SF1">
    <property type="entry name" value="YAP1-BINDING PROTEIN 1-RELATED"/>
    <property type="match status" value="1"/>
</dbReference>
<accession>A0AAD4PVN8</accession>
<organism evidence="2 3">
    <name type="scientific">Talaromyces proteolyticus</name>
    <dbReference type="NCBI Taxonomy" id="1131652"/>
    <lineage>
        <taxon>Eukaryota</taxon>
        <taxon>Fungi</taxon>
        <taxon>Dikarya</taxon>
        <taxon>Ascomycota</taxon>
        <taxon>Pezizomycotina</taxon>
        <taxon>Eurotiomycetes</taxon>
        <taxon>Eurotiomycetidae</taxon>
        <taxon>Eurotiales</taxon>
        <taxon>Trichocomaceae</taxon>
        <taxon>Talaromyces</taxon>
        <taxon>Talaromyces sect. Bacilispori</taxon>
    </lineage>
</organism>
<reference evidence="2" key="1">
    <citation type="submission" date="2021-12" db="EMBL/GenBank/DDBJ databases">
        <title>Convergent genome expansion in fungi linked to evolution of root-endophyte symbiosis.</title>
        <authorList>
            <consortium name="DOE Joint Genome Institute"/>
            <person name="Ke Y.-H."/>
            <person name="Bonito G."/>
            <person name="Liao H.-L."/>
            <person name="Looney B."/>
            <person name="Rojas-Flechas A."/>
            <person name="Nash J."/>
            <person name="Hameed K."/>
            <person name="Schadt C."/>
            <person name="Martin F."/>
            <person name="Crous P.W."/>
            <person name="Miettinen O."/>
            <person name="Magnuson J.K."/>
            <person name="Labbe J."/>
            <person name="Jacobson D."/>
            <person name="Doktycz M.J."/>
            <person name="Veneault-Fourrey C."/>
            <person name="Kuo A."/>
            <person name="Mondo S."/>
            <person name="Calhoun S."/>
            <person name="Riley R."/>
            <person name="Ohm R."/>
            <person name="LaButti K."/>
            <person name="Andreopoulos B."/>
            <person name="Pangilinan J."/>
            <person name="Nolan M."/>
            <person name="Tritt A."/>
            <person name="Clum A."/>
            <person name="Lipzen A."/>
            <person name="Daum C."/>
            <person name="Barry K."/>
            <person name="Grigoriev I.V."/>
            <person name="Vilgalys R."/>
        </authorList>
    </citation>
    <scope>NUCLEOTIDE SEQUENCE</scope>
    <source>
        <strain evidence="2">PMI_201</strain>
    </source>
</reference>
<dbReference type="InterPro" id="IPR013877">
    <property type="entry name" value="YAP-bd/ALF4/Glomulin"/>
</dbReference>
<proteinExistence type="predicted"/>
<dbReference type="EMBL" id="JAJTJA010000007">
    <property type="protein sequence ID" value="KAH8696725.1"/>
    <property type="molecule type" value="Genomic_DNA"/>
</dbReference>
<protein>
    <submittedName>
        <fullName evidence="2">YAP-binding/ALF4/Glomulin</fullName>
    </submittedName>
</protein>
<sequence>MTSEEDPLVAALPPATDYLTYLTILEYQLTPARLPTLHRLLQDEVLTTNIGWDLVQILLPMLPQSQECLQDIARLGNPREVILRVSDSLMKLEPDENDDEEIQHATTGPEQAVTVPVKGPSRYVAQFNCLNAMLSVLHSRIRTKYPSRFIATSLQAALEAYGSMPTDETTNALLELLRDLSPTKRPAVPPRGTSDSSVVRVSQASAPDPETVYDVPVASDDRSLQQKLVQFGLVELLKSYVLSLSSSEESGLSWALRLQEKLNRKEDHLADILSKNHIHAATEHLKERDLIIGKICALSRDLGIKDEYLLQIVTSPVETRPPPLDFDELPKTADEIPLERHGALLMLAARSSASILFSGSQPVHIPVYPDLAVIFANFVGVGTPNEQPQALHDALLTITTISSHDKVGEPIDEKQYTDLSLAVTTCSSRQIFNSLRRIPSTIARSHPSDTARFKLIRKIFENEDLLYARETAVGWLKDEILAPTADISSQNTVFLNPHYFSVLFPIIFNPAEFDSMDIATDIVAAFLRFSQALAPYTHAALSLYYILLSSTQLRNKLELSHGYPFFKTEFLPRLKSTCQLLEEDLSANGGDGKIEAAIGEDMCHIGLARSVGLLSHIIAQVEEKLGDLIAHDEETIGSGRNTFDISKVEAIRFATAV</sequence>
<dbReference type="GO" id="GO:0005737">
    <property type="term" value="C:cytoplasm"/>
    <property type="evidence" value="ECO:0007669"/>
    <property type="project" value="TreeGrafter"/>
</dbReference>
<feature type="region of interest" description="Disordered" evidence="1">
    <location>
        <begin position="182"/>
        <end position="205"/>
    </location>
</feature>
<evidence type="ECO:0000313" key="2">
    <source>
        <dbReference type="EMBL" id="KAH8696725.1"/>
    </source>
</evidence>
<comment type="caution">
    <text evidence="2">The sequence shown here is derived from an EMBL/GenBank/DDBJ whole genome shotgun (WGS) entry which is preliminary data.</text>
</comment>
<evidence type="ECO:0000256" key="1">
    <source>
        <dbReference type="SAM" id="MobiDB-lite"/>
    </source>
</evidence>
<dbReference type="PANTHER" id="PTHR28020">
    <property type="entry name" value="YAP1-BINDING PROTEIN 1-RELATED"/>
    <property type="match status" value="1"/>
</dbReference>
<dbReference type="Proteomes" id="UP001201262">
    <property type="component" value="Unassembled WGS sequence"/>
</dbReference>
<dbReference type="GO" id="GO:0034599">
    <property type="term" value="P:cellular response to oxidative stress"/>
    <property type="evidence" value="ECO:0007669"/>
    <property type="project" value="InterPro"/>
</dbReference>
<dbReference type="GeneID" id="70241714"/>